<dbReference type="KEGG" id="sbae:DSM104329_04142"/>
<accession>A0A9E6Y0J8</accession>
<name>A0A9E6Y0J8_9ACTN</name>
<evidence type="ECO:0000313" key="1">
    <source>
        <dbReference type="EMBL" id="UGS37721.1"/>
    </source>
</evidence>
<proteinExistence type="predicted"/>
<reference evidence="1" key="1">
    <citation type="journal article" date="2022" name="Int. J. Syst. Evol. Microbiol.">
        <title>Pseudomonas aegrilactucae sp. nov. and Pseudomonas morbosilactucae sp. nov., pathogens causing bacterial rot of lettuce in Japan.</title>
        <authorList>
            <person name="Sawada H."/>
            <person name="Fujikawa T."/>
            <person name="Satou M."/>
        </authorList>
    </citation>
    <scope>NUCLEOTIDE SEQUENCE</scope>
    <source>
        <strain evidence="1">0166_1</strain>
    </source>
</reference>
<dbReference type="RefSeq" id="WP_259311766.1">
    <property type="nucleotide sequence ID" value="NZ_CP087164.1"/>
</dbReference>
<protein>
    <submittedName>
        <fullName evidence="1">Uncharacterized protein</fullName>
    </submittedName>
</protein>
<keyword evidence="2" id="KW-1185">Reference proteome</keyword>
<dbReference type="AlphaFoldDB" id="A0A9E6Y0J8"/>
<evidence type="ECO:0000313" key="2">
    <source>
        <dbReference type="Proteomes" id="UP001162834"/>
    </source>
</evidence>
<dbReference type="EMBL" id="CP087164">
    <property type="protein sequence ID" value="UGS37721.1"/>
    <property type="molecule type" value="Genomic_DNA"/>
</dbReference>
<organism evidence="1 2">
    <name type="scientific">Capillimicrobium parvum</name>
    <dbReference type="NCBI Taxonomy" id="2884022"/>
    <lineage>
        <taxon>Bacteria</taxon>
        <taxon>Bacillati</taxon>
        <taxon>Actinomycetota</taxon>
        <taxon>Thermoleophilia</taxon>
        <taxon>Solirubrobacterales</taxon>
        <taxon>Capillimicrobiaceae</taxon>
        <taxon>Capillimicrobium</taxon>
    </lineage>
</organism>
<dbReference type="Proteomes" id="UP001162834">
    <property type="component" value="Chromosome"/>
</dbReference>
<gene>
    <name evidence="1" type="ORF">DSM104329_04142</name>
</gene>
<sequence>MAMTARQLYELLQDVRDTEEIVVRSPAQPADALLAAWRGAHEDSTRALAAWRAAPGGDGFAVYRAAEDRADAALDVLALR</sequence>